<accession>A0A835I830</accession>
<sequence>MSTIAPSKAWMKEISPCPKYLAGVDSFMEFAKGHSGGLDWYLCPCLNCRNVGGGKTYEVVKEHLICVGIMISYTTWYCHGKPINDVELDQERSSASASGKTVEEQPRMLDLVNDALMCARPEGLDACMNELGSDRDTHAELREANHSENNSREDAKAKKLWEDAAQPLMMRTFKIYVRNKRFPEGCIVERYLIEESILYYNEYMPKGGSGSHKRARNNFFDEDKGCSSEQLIGKGKVHKLTNLQHEQVRRWVLECSKDATSWRE</sequence>
<comment type="caution">
    <text evidence="3">The sequence shown here is derived from an EMBL/GenBank/DDBJ whole genome shotgun (WGS) entry which is preliminary data.</text>
</comment>
<reference evidence="3 4" key="1">
    <citation type="submission" date="2020-10" db="EMBL/GenBank/DDBJ databases">
        <title>The Coptis chinensis genome and diversification of protoberbering-type alkaloids.</title>
        <authorList>
            <person name="Wang B."/>
            <person name="Shu S."/>
            <person name="Song C."/>
            <person name="Liu Y."/>
        </authorList>
    </citation>
    <scope>NUCLEOTIDE SEQUENCE [LARGE SCALE GENOMIC DNA]</scope>
    <source>
        <strain evidence="3">HL-2020</strain>
        <tissue evidence="3">Leaf</tissue>
    </source>
</reference>
<evidence type="ECO:0000313" key="3">
    <source>
        <dbReference type="EMBL" id="KAF9613275.1"/>
    </source>
</evidence>
<feature type="domain" description="Transposase-associated" evidence="2">
    <location>
        <begin position="8"/>
        <end position="80"/>
    </location>
</feature>
<protein>
    <recommendedName>
        <fullName evidence="5">Transposase-associated domain-containing protein</fullName>
    </recommendedName>
</protein>
<dbReference type="Proteomes" id="UP000631114">
    <property type="component" value="Unassembled WGS sequence"/>
</dbReference>
<organism evidence="3 4">
    <name type="scientific">Coptis chinensis</name>
    <dbReference type="NCBI Taxonomy" id="261450"/>
    <lineage>
        <taxon>Eukaryota</taxon>
        <taxon>Viridiplantae</taxon>
        <taxon>Streptophyta</taxon>
        <taxon>Embryophyta</taxon>
        <taxon>Tracheophyta</taxon>
        <taxon>Spermatophyta</taxon>
        <taxon>Magnoliopsida</taxon>
        <taxon>Ranunculales</taxon>
        <taxon>Ranunculaceae</taxon>
        <taxon>Coptidoideae</taxon>
        <taxon>Coptis</taxon>
    </lineage>
</organism>
<name>A0A835I830_9MAGN</name>
<dbReference type="Pfam" id="PF13960">
    <property type="entry name" value="DUF4218"/>
    <property type="match status" value="1"/>
</dbReference>
<evidence type="ECO:0008006" key="5">
    <source>
        <dbReference type="Google" id="ProtNLM"/>
    </source>
</evidence>
<evidence type="ECO:0000259" key="1">
    <source>
        <dbReference type="Pfam" id="PF13960"/>
    </source>
</evidence>
<dbReference type="EMBL" id="JADFTS010000003">
    <property type="protein sequence ID" value="KAF9613275.1"/>
    <property type="molecule type" value="Genomic_DNA"/>
</dbReference>
<dbReference type="InterPro" id="IPR029480">
    <property type="entry name" value="Transpos_assoc"/>
</dbReference>
<evidence type="ECO:0000313" key="4">
    <source>
        <dbReference type="Proteomes" id="UP000631114"/>
    </source>
</evidence>
<feature type="domain" description="DUF4218" evidence="1">
    <location>
        <begin position="171"/>
        <end position="217"/>
    </location>
</feature>
<dbReference type="PANTHER" id="PTHR48451">
    <property type="entry name" value="DUF4218 DOMAIN-CONTAINING PROTEIN"/>
    <property type="match status" value="1"/>
</dbReference>
<dbReference type="OrthoDB" id="1932595at2759"/>
<dbReference type="AlphaFoldDB" id="A0A835I830"/>
<evidence type="ECO:0000259" key="2">
    <source>
        <dbReference type="Pfam" id="PF13963"/>
    </source>
</evidence>
<keyword evidence="4" id="KW-1185">Reference proteome</keyword>
<gene>
    <name evidence="3" type="ORF">IFM89_006774</name>
</gene>
<dbReference type="PANTHER" id="PTHR48451:SF1">
    <property type="entry name" value="DUF4218 DOMAIN-CONTAINING PROTEIN"/>
    <property type="match status" value="1"/>
</dbReference>
<proteinExistence type="predicted"/>
<dbReference type="Pfam" id="PF13963">
    <property type="entry name" value="Transpos_assoc"/>
    <property type="match status" value="1"/>
</dbReference>
<dbReference type="InterPro" id="IPR025452">
    <property type="entry name" value="DUF4218"/>
</dbReference>